<dbReference type="AlphaFoldDB" id="A0A7K0G3K8"/>
<proteinExistence type="predicted"/>
<dbReference type="RefSeq" id="WP_154282386.1">
    <property type="nucleotide sequence ID" value="NZ_WKKH01000036.1"/>
</dbReference>
<name>A0A7K0G3K8_9SPHI</name>
<evidence type="ECO:0000313" key="1">
    <source>
        <dbReference type="EMBL" id="MRX77974.1"/>
    </source>
</evidence>
<evidence type="ECO:0000313" key="2">
    <source>
        <dbReference type="Proteomes" id="UP000487757"/>
    </source>
</evidence>
<keyword evidence="2" id="KW-1185">Reference proteome</keyword>
<dbReference type="Proteomes" id="UP000487757">
    <property type="component" value="Unassembled WGS sequence"/>
</dbReference>
<reference evidence="1 2" key="1">
    <citation type="submission" date="2019-11" db="EMBL/GenBank/DDBJ databases">
        <title>Pedobacter petrophilus genome.</title>
        <authorList>
            <person name="Feldbauer M.J."/>
            <person name="Newman J.D."/>
        </authorList>
    </citation>
    <scope>NUCLEOTIDE SEQUENCE [LARGE SCALE GENOMIC DNA]</scope>
    <source>
        <strain evidence="1 2">LMG 29686</strain>
    </source>
</reference>
<protein>
    <submittedName>
        <fullName evidence="1">Uncharacterized protein</fullName>
    </submittedName>
</protein>
<gene>
    <name evidence="1" type="ORF">GJU39_17990</name>
</gene>
<accession>A0A7K0G3K8</accession>
<dbReference type="EMBL" id="WKKH01000036">
    <property type="protein sequence ID" value="MRX77974.1"/>
    <property type="molecule type" value="Genomic_DNA"/>
</dbReference>
<comment type="caution">
    <text evidence="1">The sequence shown here is derived from an EMBL/GenBank/DDBJ whole genome shotgun (WGS) entry which is preliminary data.</text>
</comment>
<sequence>MNTTFAQGVRGCLVGNVLYTQPSGKGLDYFDRSPGNFTSKCGFRRVGNTSNCRLYNSGPKDLESSYTLYPDAASSGWAEVANCPVDNDIWMLFIPVSLISIFKLPGTRQLITNSNKGKVYRKQA</sequence>
<organism evidence="1 2">
    <name type="scientific">Pedobacter petrophilus</name>
    <dbReference type="NCBI Taxonomy" id="1908241"/>
    <lineage>
        <taxon>Bacteria</taxon>
        <taxon>Pseudomonadati</taxon>
        <taxon>Bacteroidota</taxon>
        <taxon>Sphingobacteriia</taxon>
        <taxon>Sphingobacteriales</taxon>
        <taxon>Sphingobacteriaceae</taxon>
        <taxon>Pedobacter</taxon>
    </lineage>
</organism>
<dbReference type="OrthoDB" id="768731at2"/>